<feature type="transmembrane region" description="Helical" evidence="7">
    <location>
        <begin position="187"/>
        <end position="208"/>
    </location>
</feature>
<feature type="transmembrane region" description="Helical" evidence="7">
    <location>
        <begin position="352"/>
        <end position="371"/>
    </location>
</feature>
<gene>
    <name evidence="9" type="ORF">EAH86_08420</name>
</gene>
<feature type="transmembrane region" description="Helical" evidence="7">
    <location>
        <begin position="446"/>
        <end position="465"/>
    </location>
</feature>
<dbReference type="PANTHER" id="PTHR42718">
    <property type="entry name" value="MAJOR FACILITATOR SUPERFAMILY MULTIDRUG TRANSPORTER MFSC"/>
    <property type="match status" value="1"/>
</dbReference>
<keyword evidence="5 7" id="KW-1133">Transmembrane helix</keyword>
<dbReference type="AlphaFoldDB" id="A0A502CV81"/>
<dbReference type="RefSeq" id="WP_140739106.1">
    <property type="nucleotide sequence ID" value="NZ_RCZM01000003.1"/>
</dbReference>
<dbReference type="PANTHER" id="PTHR42718:SF46">
    <property type="entry name" value="BLR6921 PROTEIN"/>
    <property type="match status" value="1"/>
</dbReference>
<dbReference type="InterPro" id="IPR020846">
    <property type="entry name" value="MFS_dom"/>
</dbReference>
<name>A0A502CV81_9MICO</name>
<evidence type="ECO:0000256" key="5">
    <source>
        <dbReference type="ARBA" id="ARBA00022989"/>
    </source>
</evidence>
<keyword evidence="4 7" id="KW-0812">Transmembrane</keyword>
<dbReference type="Gene3D" id="1.20.1720.10">
    <property type="entry name" value="Multidrug resistance protein D"/>
    <property type="match status" value="1"/>
</dbReference>
<keyword evidence="3" id="KW-1003">Cell membrane</keyword>
<dbReference type="InterPro" id="IPR011701">
    <property type="entry name" value="MFS"/>
</dbReference>
<feature type="transmembrane region" description="Helical" evidence="7">
    <location>
        <begin position="319"/>
        <end position="340"/>
    </location>
</feature>
<feature type="domain" description="Major facilitator superfamily (MFS) profile" evidence="8">
    <location>
        <begin position="32"/>
        <end position="467"/>
    </location>
</feature>
<feature type="transmembrane region" description="Helical" evidence="7">
    <location>
        <begin position="66"/>
        <end position="86"/>
    </location>
</feature>
<evidence type="ECO:0000313" key="10">
    <source>
        <dbReference type="Proteomes" id="UP000317722"/>
    </source>
</evidence>
<proteinExistence type="predicted"/>
<evidence type="ECO:0000256" key="4">
    <source>
        <dbReference type="ARBA" id="ARBA00022692"/>
    </source>
</evidence>
<dbReference type="Pfam" id="PF07690">
    <property type="entry name" value="MFS_1"/>
    <property type="match status" value="1"/>
</dbReference>
<sequence>MEKTEAAALAWWGREMARPARVREHPRAPWGAVLAVCLGAFMGQLDASIVTLAFPRMQADFHAPLAGVQWVSLAYLGVLAVMLVPVGRWSDARGRKLLYVYGFGLFTMASAGCALAPSLGWLVAARAVQALGAALLQANSVALVVRSVGSGHARAALGVQAAAQALGLAGGPALGGLLVDQFGWRSVFWVNVPVGVIAIAAGLVLLPRSRDLRKRGTRDLAGSALLGASTLLTLWTLAQLADARPKWVLVAVAGVMAVGVGAAFWGVEGRVRAPLVSPARMRASGIASGLGGALLGYLALFAPLVLYPQVFHDWNMPTARGGLVLTCLPAGFAVAALLGARLGRRVSNPVRVRVGAAAAAVSAALQCLVWESPLVVAGLLLLSGVSLGLVLPANNAMVMTSVPKSASAVTGGMINVARALGTSLAVALTAVGVRVGLAHGWASPPLVMAGLTFACLLMAFTAGPVRRRGMKILSP</sequence>
<organism evidence="9 10">
    <name type="scientific">Pedococcus bigeumensis</name>
    <dbReference type="NCBI Taxonomy" id="433644"/>
    <lineage>
        <taxon>Bacteria</taxon>
        <taxon>Bacillati</taxon>
        <taxon>Actinomycetota</taxon>
        <taxon>Actinomycetes</taxon>
        <taxon>Micrococcales</taxon>
        <taxon>Intrasporangiaceae</taxon>
        <taxon>Pedococcus</taxon>
    </lineage>
</organism>
<dbReference type="GO" id="GO:0022857">
    <property type="term" value="F:transmembrane transporter activity"/>
    <property type="evidence" value="ECO:0007669"/>
    <property type="project" value="InterPro"/>
</dbReference>
<dbReference type="OrthoDB" id="7375466at2"/>
<keyword evidence="6 7" id="KW-0472">Membrane</keyword>
<keyword evidence="10" id="KW-1185">Reference proteome</keyword>
<dbReference type="SUPFAM" id="SSF103473">
    <property type="entry name" value="MFS general substrate transporter"/>
    <property type="match status" value="1"/>
</dbReference>
<feature type="transmembrane region" description="Helical" evidence="7">
    <location>
        <begin position="98"/>
        <end position="121"/>
    </location>
</feature>
<evidence type="ECO:0000256" key="6">
    <source>
        <dbReference type="ARBA" id="ARBA00023136"/>
    </source>
</evidence>
<evidence type="ECO:0000259" key="8">
    <source>
        <dbReference type="PROSITE" id="PS50850"/>
    </source>
</evidence>
<dbReference type="PRINTS" id="PR01036">
    <property type="entry name" value="TCRTETB"/>
</dbReference>
<evidence type="ECO:0000256" key="3">
    <source>
        <dbReference type="ARBA" id="ARBA00022475"/>
    </source>
</evidence>
<feature type="transmembrane region" description="Helical" evidence="7">
    <location>
        <begin position="377"/>
        <end position="398"/>
    </location>
</feature>
<feature type="transmembrane region" description="Helical" evidence="7">
    <location>
        <begin position="127"/>
        <end position="145"/>
    </location>
</feature>
<dbReference type="GO" id="GO:0005886">
    <property type="term" value="C:plasma membrane"/>
    <property type="evidence" value="ECO:0007669"/>
    <property type="project" value="UniProtKB-SubCell"/>
</dbReference>
<dbReference type="Gene3D" id="1.20.1250.20">
    <property type="entry name" value="MFS general substrate transporter like domains"/>
    <property type="match status" value="1"/>
</dbReference>
<accession>A0A502CV81</accession>
<feature type="transmembrane region" description="Helical" evidence="7">
    <location>
        <begin position="28"/>
        <end position="54"/>
    </location>
</feature>
<dbReference type="PROSITE" id="PS50850">
    <property type="entry name" value="MFS"/>
    <property type="match status" value="1"/>
</dbReference>
<evidence type="ECO:0000256" key="2">
    <source>
        <dbReference type="ARBA" id="ARBA00022448"/>
    </source>
</evidence>
<comment type="subcellular location">
    <subcellularLocation>
        <location evidence="1">Cell membrane</location>
        <topology evidence="1">Multi-pass membrane protein</topology>
    </subcellularLocation>
</comment>
<dbReference type="Proteomes" id="UP000317722">
    <property type="component" value="Unassembled WGS sequence"/>
</dbReference>
<reference evidence="9 10" key="1">
    <citation type="journal article" date="2019" name="Environ. Microbiol.">
        <title>Species interactions and distinct microbial communities in high Arctic permafrost affected cryosols are associated with the CH4 and CO2 gas fluxes.</title>
        <authorList>
            <person name="Altshuler I."/>
            <person name="Hamel J."/>
            <person name="Turney S."/>
            <person name="Magnuson E."/>
            <person name="Levesque R."/>
            <person name="Greer C."/>
            <person name="Whyte L.G."/>
        </authorList>
    </citation>
    <scope>NUCLEOTIDE SEQUENCE [LARGE SCALE GENOMIC DNA]</scope>
    <source>
        <strain evidence="9 10">S9.3A</strain>
    </source>
</reference>
<feature type="transmembrane region" description="Helical" evidence="7">
    <location>
        <begin position="247"/>
        <end position="265"/>
    </location>
</feature>
<evidence type="ECO:0000313" key="9">
    <source>
        <dbReference type="EMBL" id="TPG16818.1"/>
    </source>
</evidence>
<keyword evidence="2" id="KW-0813">Transport</keyword>
<feature type="transmembrane region" description="Helical" evidence="7">
    <location>
        <begin position="220"/>
        <end position="241"/>
    </location>
</feature>
<evidence type="ECO:0000256" key="7">
    <source>
        <dbReference type="SAM" id="Phobius"/>
    </source>
</evidence>
<comment type="caution">
    <text evidence="9">The sequence shown here is derived from an EMBL/GenBank/DDBJ whole genome shotgun (WGS) entry which is preliminary data.</text>
</comment>
<dbReference type="InterPro" id="IPR036259">
    <property type="entry name" value="MFS_trans_sf"/>
</dbReference>
<feature type="transmembrane region" description="Helical" evidence="7">
    <location>
        <begin position="419"/>
        <end position="440"/>
    </location>
</feature>
<dbReference type="EMBL" id="RCZM01000003">
    <property type="protein sequence ID" value="TPG16818.1"/>
    <property type="molecule type" value="Genomic_DNA"/>
</dbReference>
<feature type="transmembrane region" description="Helical" evidence="7">
    <location>
        <begin position="157"/>
        <end position="175"/>
    </location>
</feature>
<feature type="transmembrane region" description="Helical" evidence="7">
    <location>
        <begin position="286"/>
        <end position="307"/>
    </location>
</feature>
<protein>
    <submittedName>
        <fullName evidence="9">MFS transporter</fullName>
    </submittedName>
</protein>
<evidence type="ECO:0000256" key="1">
    <source>
        <dbReference type="ARBA" id="ARBA00004651"/>
    </source>
</evidence>